<evidence type="ECO:0000313" key="2">
    <source>
        <dbReference type="Proteomes" id="UP001251870"/>
    </source>
</evidence>
<comment type="caution">
    <text evidence="1">The sequence shown here is derived from an EMBL/GenBank/DDBJ whole genome shotgun (WGS) entry which is preliminary data.</text>
</comment>
<dbReference type="EMBL" id="JAVKGR010000008">
    <property type="protein sequence ID" value="MDR8019593.1"/>
    <property type="molecule type" value="Genomic_DNA"/>
</dbReference>
<accession>A0ABU2DSX0</accession>
<proteinExistence type="predicted"/>
<name>A0ABU2DSX0_9MICC</name>
<evidence type="ECO:0000313" key="1">
    <source>
        <dbReference type="EMBL" id="MDR8019593.1"/>
    </source>
</evidence>
<dbReference type="Proteomes" id="UP001251870">
    <property type="component" value="Unassembled WGS sequence"/>
</dbReference>
<dbReference type="RefSeq" id="WP_310548578.1">
    <property type="nucleotide sequence ID" value="NZ_JAVKGR010000008.1"/>
</dbReference>
<organism evidence="1 2">
    <name type="scientific">Nesterenkonia aerolata</name>
    <dbReference type="NCBI Taxonomy" id="3074079"/>
    <lineage>
        <taxon>Bacteria</taxon>
        <taxon>Bacillati</taxon>
        <taxon>Actinomycetota</taxon>
        <taxon>Actinomycetes</taxon>
        <taxon>Micrococcales</taxon>
        <taxon>Micrococcaceae</taxon>
        <taxon>Nesterenkonia</taxon>
    </lineage>
</organism>
<protein>
    <submittedName>
        <fullName evidence="1">Uncharacterized protein</fullName>
    </submittedName>
</protein>
<reference evidence="1 2" key="1">
    <citation type="submission" date="2023-09" db="EMBL/GenBank/DDBJ databases">
        <title>Description of three actinobacteria isolated from air of manufacturing shop in a pharmaceutical factory.</title>
        <authorList>
            <person name="Zhang D.-F."/>
        </authorList>
    </citation>
    <scope>NUCLEOTIDE SEQUENCE [LARGE SCALE GENOMIC DNA]</scope>
    <source>
        <strain evidence="1 2">LY-0111</strain>
    </source>
</reference>
<keyword evidence="2" id="KW-1185">Reference proteome</keyword>
<gene>
    <name evidence="1" type="ORF">RIL96_08455</name>
</gene>
<sequence>MPKIAYVNSPFGDPEIHAPGCADIKKKVRRGFDLAGYAEATTQREAFYDYNADFIDDGYTEEDFWNLKFYPCAGL</sequence>